<evidence type="ECO:0000313" key="2">
    <source>
        <dbReference type="Proteomes" id="UP000886653"/>
    </source>
</evidence>
<dbReference type="Proteomes" id="UP000886653">
    <property type="component" value="Unassembled WGS sequence"/>
</dbReference>
<accession>A0A9P6NSX7</accession>
<reference evidence="1" key="1">
    <citation type="submission" date="2013-11" db="EMBL/GenBank/DDBJ databases">
        <title>Genome sequence of the fusiform rust pathogen reveals effectors for host alternation and coevolution with pine.</title>
        <authorList>
            <consortium name="DOE Joint Genome Institute"/>
            <person name="Smith K."/>
            <person name="Pendleton A."/>
            <person name="Kubisiak T."/>
            <person name="Anderson C."/>
            <person name="Salamov A."/>
            <person name="Aerts A."/>
            <person name="Riley R."/>
            <person name="Clum A."/>
            <person name="Lindquist E."/>
            <person name="Ence D."/>
            <person name="Campbell M."/>
            <person name="Kronenberg Z."/>
            <person name="Feau N."/>
            <person name="Dhillon B."/>
            <person name="Hamelin R."/>
            <person name="Burleigh J."/>
            <person name="Smith J."/>
            <person name="Yandell M."/>
            <person name="Nelson C."/>
            <person name="Grigoriev I."/>
            <person name="Davis J."/>
        </authorList>
    </citation>
    <scope>NUCLEOTIDE SEQUENCE</scope>
    <source>
        <strain evidence="1">G11</strain>
    </source>
</reference>
<organism evidence="1 2">
    <name type="scientific">Cronartium quercuum f. sp. fusiforme G11</name>
    <dbReference type="NCBI Taxonomy" id="708437"/>
    <lineage>
        <taxon>Eukaryota</taxon>
        <taxon>Fungi</taxon>
        <taxon>Dikarya</taxon>
        <taxon>Basidiomycota</taxon>
        <taxon>Pucciniomycotina</taxon>
        <taxon>Pucciniomycetes</taxon>
        <taxon>Pucciniales</taxon>
        <taxon>Coleosporiaceae</taxon>
        <taxon>Cronartium</taxon>
    </lineage>
</organism>
<sequence>MLVRSPAQLAILNNSPPSVRYDVAKPEIKFMIGMRGRIGAPSPLVNQSVVGRWRHPVTCLLMIFVSRMRNSQTFISDTTSINSGCSEADVGLCHLSTILINIECLLSLPSRGLSTAYWSVINGTHDRKVVASDDVTLQFRSENFTDQDWAHYGVP</sequence>
<comment type="caution">
    <text evidence="1">The sequence shown here is derived from an EMBL/GenBank/DDBJ whole genome shotgun (WGS) entry which is preliminary data.</text>
</comment>
<gene>
    <name evidence="1" type="ORF">CROQUDRAFT_86702</name>
</gene>
<dbReference type="EMBL" id="MU167212">
    <property type="protein sequence ID" value="KAG0151648.1"/>
    <property type="molecule type" value="Genomic_DNA"/>
</dbReference>
<evidence type="ECO:0000313" key="1">
    <source>
        <dbReference type="EMBL" id="KAG0151648.1"/>
    </source>
</evidence>
<keyword evidence="2" id="KW-1185">Reference proteome</keyword>
<proteinExistence type="predicted"/>
<protein>
    <submittedName>
        <fullName evidence="1">Uncharacterized protein</fullName>
    </submittedName>
</protein>
<dbReference type="AlphaFoldDB" id="A0A9P6NSX7"/>
<name>A0A9P6NSX7_9BASI</name>